<protein>
    <submittedName>
        <fullName evidence="1">Uncharacterized protein</fullName>
    </submittedName>
</protein>
<keyword evidence="2" id="KW-1185">Reference proteome</keyword>
<evidence type="ECO:0000313" key="2">
    <source>
        <dbReference type="Proteomes" id="UP000282876"/>
    </source>
</evidence>
<dbReference type="Proteomes" id="UP000282876">
    <property type="component" value="Unassembled WGS sequence"/>
</dbReference>
<dbReference type="EMBL" id="RCSS01000077">
    <property type="protein sequence ID" value="RVD93161.1"/>
    <property type="molecule type" value="Genomic_DNA"/>
</dbReference>
<gene>
    <name evidence="1" type="ORF">TUBRATIS_003150</name>
</gene>
<evidence type="ECO:0000313" key="1">
    <source>
        <dbReference type="EMBL" id="RVD93161.1"/>
    </source>
</evidence>
<dbReference type="OrthoDB" id="10527747at2759"/>
<organism evidence="1 2">
    <name type="scientific">Tubulinosema ratisbonensis</name>
    <dbReference type="NCBI Taxonomy" id="291195"/>
    <lineage>
        <taxon>Eukaryota</taxon>
        <taxon>Fungi</taxon>
        <taxon>Fungi incertae sedis</taxon>
        <taxon>Microsporidia</taxon>
        <taxon>Tubulinosematoidea</taxon>
        <taxon>Tubulinosematidae</taxon>
        <taxon>Tubulinosema</taxon>
    </lineage>
</organism>
<dbReference type="VEuPathDB" id="MicrosporidiaDB:TUBRATIS_003150"/>
<dbReference type="AlphaFoldDB" id="A0A437API7"/>
<name>A0A437API7_9MICR</name>
<comment type="caution">
    <text evidence="1">The sequence shown here is derived from an EMBL/GenBank/DDBJ whole genome shotgun (WGS) entry which is preliminary data.</text>
</comment>
<accession>A0A437API7</accession>
<reference evidence="1 2" key="1">
    <citation type="submission" date="2018-10" db="EMBL/GenBank/DDBJ databases">
        <title>Draft genome sequence of the microsporidian Tubulinosema ratisbonensis.</title>
        <authorList>
            <person name="Polonais V."/>
            <person name="Peyretaillade E."/>
            <person name="Niehus S."/>
            <person name="Wawrzyniak I."/>
            <person name="Franchet A."/>
            <person name="Gaspin C."/>
            <person name="Reichstadt M."/>
            <person name="Belser C."/>
            <person name="Labadie K."/>
            <person name="Delbac F."/>
            <person name="Ferrandon D."/>
        </authorList>
    </citation>
    <scope>NUCLEOTIDE SEQUENCE [LARGE SCALE GENOMIC DNA]</scope>
    <source>
        <strain evidence="1 2">Franzen</strain>
    </source>
</reference>
<sequence>MLDNQIIQELAKKIESTNGIPKNSRLYLALESKETIKIRFYRHKIIVEHKLSSRQSLDDLIDKNIYKTENDRNKFRETQKKLNSSLKINKKVKAPYLSITISSQLAGVAKELDFHLKKQKIQRLKRK</sequence>
<proteinExistence type="predicted"/>